<dbReference type="InterPro" id="IPR007936">
    <property type="entry name" value="VapE-like_dom"/>
</dbReference>
<reference evidence="3" key="1">
    <citation type="journal article" date="2019" name="Int. J. Syst. Evol. Microbiol.">
        <title>The Global Catalogue of Microorganisms (GCM) 10K type strain sequencing project: providing services to taxonomists for standard genome sequencing and annotation.</title>
        <authorList>
            <consortium name="The Broad Institute Genomics Platform"/>
            <consortium name="The Broad Institute Genome Sequencing Center for Infectious Disease"/>
            <person name="Wu L."/>
            <person name="Ma J."/>
        </authorList>
    </citation>
    <scope>NUCLEOTIDE SEQUENCE [LARGE SCALE GENOMIC DNA]</scope>
    <source>
        <strain evidence="3">CGMCC 1.16855</strain>
    </source>
</reference>
<keyword evidence="3" id="KW-1185">Reference proteome</keyword>
<accession>A0ABV7C5U3</accession>
<dbReference type="Proteomes" id="UP001595420">
    <property type="component" value="Unassembled WGS sequence"/>
</dbReference>
<evidence type="ECO:0000313" key="3">
    <source>
        <dbReference type="Proteomes" id="UP001595420"/>
    </source>
</evidence>
<comment type="caution">
    <text evidence="2">The sequence shown here is derived from an EMBL/GenBank/DDBJ whole genome shotgun (WGS) entry which is preliminary data.</text>
</comment>
<evidence type="ECO:0000313" key="2">
    <source>
        <dbReference type="EMBL" id="MFC3004111.1"/>
    </source>
</evidence>
<dbReference type="RefSeq" id="WP_216840547.1">
    <property type="nucleotide sequence ID" value="NZ_JAFNJS010000034.1"/>
</dbReference>
<organism evidence="2 3">
    <name type="scientific">Falsiroseomonas tokyonensis</name>
    <dbReference type="NCBI Taxonomy" id="430521"/>
    <lineage>
        <taxon>Bacteria</taxon>
        <taxon>Pseudomonadati</taxon>
        <taxon>Pseudomonadota</taxon>
        <taxon>Alphaproteobacteria</taxon>
        <taxon>Acetobacterales</taxon>
        <taxon>Roseomonadaceae</taxon>
        <taxon>Falsiroseomonas</taxon>
    </lineage>
</organism>
<gene>
    <name evidence="2" type="ORF">ACFOD3_29790</name>
</gene>
<sequence>MNMIISDGTAVTSNATLLSCATASSSANFDYAAFIAEKKRDLLIVHASGESVDADLVVEGLISGKPENQAIRDFAVRTLGIKKAEIDTALKRLKVRAALGRYPDGVSDYIGLYVQKHAIEVQANGGLTSSARVFFEADDGTKIFPSDEDLRDPAVAEKVRFSRKVDRAVTSLQERLRVEASDLGLSFPAQVINDAVSLWRNDSQHLRVGEIYRTISRSSPPEAAAARTALVDLCARCFEHNDSCTPEYIAAIFLKFVWQVKRKMMGKSVTRHLMPVLLGPSGTGKTTFVDLLISPVSEVSLPTDFTEITDNRNVSLWKSYVLVLDEMGRATKADVDVVKNVITAARLTRRVLGSNHHVDIDNCATLIGTANAANLADLIRDHTGIRRFAPLNWRPDAERHWDAVNRMNWLDVWRAVSIDDPDPLLPFSAILAAQQEEHREKSPVEHWLDNLNPKKWLSGALQSRTKFAAAELYADFREHEDTAFPGQKRTTETGWGNEMGRLIRAGVSPFDKKRTAAGVAYEWSPLRGAADVVGR</sequence>
<proteinExistence type="predicted"/>
<name>A0ABV7C5U3_9PROT</name>
<evidence type="ECO:0000259" key="1">
    <source>
        <dbReference type="Pfam" id="PF05272"/>
    </source>
</evidence>
<dbReference type="EMBL" id="JBHRSB010000034">
    <property type="protein sequence ID" value="MFC3004111.1"/>
    <property type="molecule type" value="Genomic_DNA"/>
</dbReference>
<feature type="domain" description="Virulence-associated protein E-like" evidence="1">
    <location>
        <begin position="236"/>
        <end position="393"/>
    </location>
</feature>
<protein>
    <submittedName>
        <fullName evidence="2">Primase-helicase family protein</fullName>
    </submittedName>
</protein>
<dbReference type="Pfam" id="PF05272">
    <property type="entry name" value="VapE-like_dom"/>
    <property type="match status" value="1"/>
</dbReference>